<evidence type="ECO:0000313" key="2">
    <source>
        <dbReference type="Proteomes" id="UP000055024"/>
    </source>
</evidence>
<dbReference type="EMBL" id="JYDP01001881">
    <property type="protein sequence ID" value="KRY97671.1"/>
    <property type="molecule type" value="Genomic_DNA"/>
</dbReference>
<dbReference type="AlphaFoldDB" id="A0A0V1GHE7"/>
<gene>
    <name evidence="1" type="ORF">T11_15599</name>
</gene>
<protein>
    <submittedName>
        <fullName evidence="1">Uncharacterized protein</fullName>
    </submittedName>
</protein>
<dbReference type="Proteomes" id="UP000055024">
    <property type="component" value="Unassembled WGS sequence"/>
</dbReference>
<accession>A0A0V1GHE7</accession>
<evidence type="ECO:0000313" key="1">
    <source>
        <dbReference type="EMBL" id="KRY97671.1"/>
    </source>
</evidence>
<keyword evidence="2" id="KW-1185">Reference proteome</keyword>
<comment type="caution">
    <text evidence="1">The sequence shown here is derived from an EMBL/GenBank/DDBJ whole genome shotgun (WGS) entry which is preliminary data.</text>
</comment>
<sequence length="32" mass="3613">MGGRNSVLIPTHTDLTYTRAHLLYPNIIFQAV</sequence>
<organism evidence="1 2">
    <name type="scientific">Trichinella zimbabwensis</name>
    <dbReference type="NCBI Taxonomy" id="268475"/>
    <lineage>
        <taxon>Eukaryota</taxon>
        <taxon>Metazoa</taxon>
        <taxon>Ecdysozoa</taxon>
        <taxon>Nematoda</taxon>
        <taxon>Enoplea</taxon>
        <taxon>Dorylaimia</taxon>
        <taxon>Trichinellida</taxon>
        <taxon>Trichinellidae</taxon>
        <taxon>Trichinella</taxon>
    </lineage>
</organism>
<reference evidence="1 2" key="1">
    <citation type="submission" date="2015-01" db="EMBL/GenBank/DDBJ databases">
        <title>Evolution of Trichinella species and genotypes.</title>
        <authorList>
            <person name="Korhonen P.K."/>
            <person name="Edoardo P."/>
            <person name="Giuseppe L.R."/>
            <person name="Gasser R.B."/>
        </authorList>
    </citation>
    <scope>NUCLEOTIDE SEQUENCE [LARGE SCALE GENOMIC DNA]</scope>
    <source>
        <strain evidence="1">ISS1029</strain>
    </source>
</reference>
<proteinExistence type="predicted"/>
<name>A0A0V1GHE7_9BILA</name>